<dbReference type="Gene3D" id="2.40.30.10">
    <property type="entry name" value="Translation factors"/>
    <property type="match status" value="1"/>
</dbReference>
<dbReference type="Gene3D" id="3.40.50.80">
    <property type="entry name" value="Nucleotide-binding domain of ferredoxin-NADP reductase (FNR) module"/>
    <property type="match status" value="1"/>
</dbReference>
<feature type="transmembrane region" description="Helical" evidence="4">
    <location>
        <begin position="990"/>
        <end position="1007"/>
    </location>
</feature>
<dbReference type="InterPro" id="IPR029039">
    <property type="entry name" value="Flavoprotein-like_sf"/>
</dbReference>
<dbReference type="SUPFAM" id="SSF52343">
    <property type="entry name" value="Ferredoxin reductase-like, C-terminal NADP-linked domain"/>
    <property type="match status" value="1"/>
</dbReference>
<accession>A0A074ZY79</accession>
<feature type="transmembrane region" description="Helical" evidence="4">
    <location>
        <begin position="1181"/>
        <end position="1201"/>
    </location>
</feature>
<dbReference type="AlphaFoldDB" id="A0A074ZY79"/>
<evidence type="ECO:0000259" key="5">
    <source>
        <dbReference type="PROSITE" id="PS50902"/>
    </source>
</evidence>
<dbReference type="Gene3D" id="3.40.50.360">
    <property type="match status" value="1"/>
</dbReference>
<keyword evidence="2" id="KW-0285">Flavoprotein</keyword>
<keyword evidence="8" id="KW-1185">Reference proteome</keyword>
<reference evidence="7 8" key="1">
    <citation type="submission" date="2013-11" db="EMBL/GenBank/DDBJ databases">
        <title>Opisthorchis viverrini - life in the bile duct.</title>
        <authorList>
            <person name="Young N.D."/>
            <person name="Nagarajan N."/>
            <person name="Lin S.J."/>
            <person name="Korhonen P.K."/>
            <person name="Jex A.R."/>
            <person name="Hall R.S."/>
            <person name="Safavi-Hemami H."/>
            <person name="Kaewkong W."/>
            <person name="Bertrand D."/>
            <person name="Gao S."/>
            <person name="Seet Q."/>
            <person name="Wongkham S."/>
            <person name="Teh B.T."/>
            <person name="Wongkham C."/>
            <person name="Intapan P.M."/>
            <person name="Maleewong W."/>
            <person name="Yang X."/>
            <person name="Hu M."/>
            <person name="Wang Z."/>
            <person name="Hofmann A."/>
            <person name="Sternberg P.W."/>
            <person name="Tan P."/>
            <person name="Wang J."/>
            <person name="Gasser R.B."/>
        </authorList>
    </citation>
    <scope>NUCLEOTIDE SEQUENCE [LARGE SCALE GENOMIC DNA]</scope>
</reference>
<protein>
    <submittedName>
        <fullName evidence="7">Uncharacterized protein</fullName>
    </submittedName>
</protein>
<dbReference type="InterPro" id="IPR001433">
    <property type="entry name" value="OxRdtase_FAD/NAD-bd"/>
</dbReference>
<evidence type="ECO:0000256" key="4">
    <source>
        <dbReference type="SAM" id="Phobius"/>
    </source>
</evidence>
<dbReference type="EMBL" id="KL596634">
    <property type="protein sequence ID" value="KER32413.1"/>
    <property type="molecule type" value="Genomic_DNA"/>
</dbReference>
<dbReference type="PROSITE" id="PS51384">
    <property type="entry name" value="FAD_FR"/>
    <property type="match status" value="1"/>
</dbReference>
<dbReference type="OrthoDB" id="1856718at2759"/>
<organism evidence="7 8">
    <name type="scientific">Opisthorchis viverrini</name>
    <name type="common">Southeast Asian liver fluke</name>
    <dbReference type="NCBI Taxonomy" id="6198"/>
    <lineage>
        <taxon>Eukaryota</taxon>
        <taxon>Metazoa</taxon>
        <taxon>Spiralia</taxon>
        <taxon>Lophotrochozoa</taxon>
        <taxon>Platyhelminthes</taxon>
        <taxon>Trematoda</taxon>
        <taxon>Digenea</taxon>
        <taxon>Opisthorchiida</taxon>
        <taxon>Opisthorchiata</taxon>
        <taxon>Opisthorchiidae</taxon>
        <taxon>Opisthorchis</taxon>
    </lineage>
</organism>
<dbReference type="GO" id="GO:0005829">
    <property type="term" value="C:cytosol"/>
    <property type="evidence" value="ECO:0007669"/>
    <property type="project" value="TreeGrafter"/>
</dbReference>
<feature type="transmembrane region" description="Helical" evidence="4">
    <location>
        <begin position="1054"/>
        <end position="1073"/>
    </location>
</feature>
<dbReference type="GeneID" id="20315659"/>
<feature type="domain" description="FAD-binding FR-type" evidence="6">
    <location>
        <begin position="404"/>
        <end position="670"/>
    </location>
</feature>
<dbReference type="RefSeq" id="XP_009163776.1">
    <property type="nucleotide sequence ID" value="XM_009165512.1"/>
</dbReference>
<evidence type="ECO:0000256" key="3">
    <source>
        <dbReference type="ARBA" id="ARBA00022827"/>
    </source>
</evidence>
<feature type="transmembrane region" description="Helical" evidence="4">
    <location>
        <begin position="948"/>
        <end position="970"/>
    </location>
</feature>
<dbReference type="Proteomes" id="UP000054324">
    <property type="component" value="Unassembled WGS sequence"/>
</dbReference>
<evidence type="ECO:0000259" key="6">
    <source>
        <dbReference type="PROSITE" id="PS51384"/>
    </source>
</evidence>
<dbReference type="InterPro" id="IPR008254">
    <property type="entry name" value="Flavodoxin/NO_synth"/>
</dbReference>
<dbReference type="SUPFAM" id="SSF52218">
    <property type="entry name" value="Flavoproteins"/>
    <property type="match status" value="1"/>
</dbReference>
<keyword evidence="3" id="KW-0274">FAD</keyword>
<evidence type="ECO:0000313" key="8">
    <source>
        <dbReference type="Proteomes" id="UP000054324"/>
    </source>
</evidence>
<dbReference type="PANTHER" id="PTHR19384">
    <property type="entry name" value="NITRIC OXIDE SYNTHASE-RELATED"/>
    <property type="match status" value="1"/>
</dbReference>
<keyword evidence="4" id="KW-0812">Transmembrane</keyword>
<keyword evidence="4" id="KW-0472">Membrane</keyword>
<dbReference type="InterPro" id="IPR023173">
    <property type="entry name" value="NADPH_Cyt_P450_Rdtase_alpha"/>
</dbReference>
<dbReference type="PRINTS" id="PR00371">
    <property type="entry name" value="FPNCR"/>
</dbReference>
<dbReference type="GO" id="GO:0016491">
    <property type="term" value="F:oxidoreductase activity"/>
    <property type="evidence" value="ECO:0007669"/>
    <property type="project" value="InterPro"/>
</dbReference>
<comment type="cofactor">
    <cofactor evidence="1">
        <name>FAD</name>
        <dbReference type="ChEBI" id="CHEBI:57692"/>
    </cofactor>
</comment>
<feature type="domain" description="Flavodoxin-like" evidence="5">
    <location>
        <begin position="145"/>
        <end position="322"/>
    </location>
</feature>
<dbReference type="Gene3D" id="1.20.990.10">
    <property type="entry name" value="NADPH-cytochrome p450 Reductase, Chain A, domain 3"/>
    <property type="match status" value="1"/>
</dbReference>
<sequence length="1213" mass="135116">MDTCFSGNSWCKTEKSLFSRRLTDLLTPTHTGYGFETSVIKRLKTTWFRSSNRPGFTATQQNSPSCNLIHTLHNIHGYTALTPQVFQISKRDRSIAGSGIDLICHTTIKANTTSNDQMTVEFCDGFARPENIGLPGAHSTLPPRLVVLYGSQTGLSRSVAERLVSQAYYLFSTKSNPVSSLPKNQSMNLLVSLCPLDSYAPMNRLAKECDPIVFVCSTTGYGVPPDNMCQFWRRLMSRNLPIGRALSTNLRFAVLGLGDSSYPKFNIVAKKLYRRLVQLGASPLPIFSPVGDSSADCGLGLADEQAELGVNSVMNWWVPQLWTVLSDYWHLPFVADCAPIPLTYSFLESPPVLSSFWPTYDVTLATPVPTFAFDGDADLLTSDSISYIADRDCEFAFKGHPFPPSSQWFRVLRNERITAAGHFQDTRLISLSSCELETEQQFQPGDVLFVQPRNSSHDISLLFQVTGADPSQRLCISERDTNFPLPAPLLRQREGDFRGLSAAWLATYYFDLTIIPTATFFANLAAVAYQVLCKPTGSYRVQDPDRLKMELERLSELGSISSPEFVEDLHDYVSRPRRRLVEVLADFPATSSLLSPVRWFDILPGPIRARPYSIASAPPDIELLVAVVTYQTRMSTPRQGLASTFMSSLSIGDRLPGWIASNVAGGFNFISALQNPPSPLLLIAPGTGVAPFRSLLWHQHRLLPGLGSNVLFFGCRYSNKDFYFADEWSRLEAEGTLKLIPAFSRDPVSVRVHDGSKAVGSRVYVQHKIREHATLVWSTLSHPQACVFIAGNAKAMPGEVREALMDACEQGGHGPNEGMPRLVRMSANPSRASSTRCFSPPHGDSGTTLRSTLSTIHMASGPGFFSGLYDFLASPVRLWRMHTRLVLLNPQEARLQNIQKHYQEHARRVQMRERMKETYVSHSPVRTPGPICSSAPVSMESGGLFQPLICIWLINVGLIMLLVLLSYLWLVVRQHAFPDSLGPGVPGFTTISHLLSGILHICLPLFMEMVNTLYLKKICDRLALLKSTSSQRKHSCQPTEQSNTAIGATIMDRVYTLIFFIIFQLQWSLLSGFLSSYKISYLINVFAVAFMYACYAIEYRWRQVPGRTFEGYLVHILDHWTYFVGYGLILGLGCQYWPDFIGSGGMFLAITYPILVIGALGSRSSPSTATLTWLEARLARLFRFALVLSMHPALFCTNLIVRGCVGAAYQLWF</sequence>
<dbReference type="Pfam" id="PF00258">
    <property type="entry name" value="Flavodoxin_1"/>
    <property type="match status" value="1"/>
</dbReference>
<evidence type="ECO:0000256" key="1">
    <source>
        <dbReference type="ARBA" id="ARBA00001974"/>
    </source>
</evidence>
<dbReference type="Pfam" id="PF00175">
    <property type="entry name" value="NAD_binding_1"/>
    <property type="match status" value="1"/>
</dbReference>
<dbReference type="GO" id="GO:0050660">
    <property type="term" value="F:flavin adenine dinucleotide binding"/>
    <property type="evidence" value="ECO:0007669"/>
    <property type="project" value="TreeGrafter"/>
</dbReference>
<dbReference type="STRING" id="6198.A0A074ZY79"/>
<dbReference type="KEGG" id="ovi:T265_01471"/>
<dbReference type="InterPro" id="IPR017938">
    <property type="entry name" value="Riboflavin_synthase-like_b-brl"/>
</dbReference>
<dbReference type="CTD" id="20315659"/>
<gene>
    <name evidence="7" type="ORF">T265_01471</name>
</gene>
<dbReference type="PANTHER" id="PTHR19384:SF10">
    <property type="entry name" value="NADPH-DEPENDENT DIFLAVIN OXIDOREDUCTASE 1"/>
    <property type="match status" value="1"/>
</dbReference>
<keyword evidence="4" id="KW-1133">Transmembrane helix</keyword>
<evidence type="ECO:0000256" key="2">
    <source>
        <dbReference type="ARBA" id="ARBA00022630"/>
    </source>
</evidence>
<feature type="transmembrane region" description="Helical" evidence="4">
    <location>
        <begin position="1120"/>
        <end position="1138"/>
    </location>
</feature>
<dbReference type="InterPro" id="IPR039261">
    <property type="entry name" value="FNR_nucleotide-bd"/>
</dbReference>
<proteinExistence type="predicted"/>
<dbReference type="PROSITE" id="PS50902">
    <property type="entry name" value="FLAVODOXIN_LIKE"/>
    <property type="match status" value="1"/>
</dbReference>
<feature type="transmembrane region" description="Helical" evidence="4">
    <location>
        <begin position="1079"/>
        <end position="1099"/>
    </location>
</feature>
<dbReference type="InterPro" id="IPR001709">
    <property type="entry name" value="Flavoprot_Pyr_Nucl_cyt_Rdtase"/>
</dbReference>
<evidence type="ECO:0000313" key="7">
    <source>
        <dbReference type="EMBL" id="KER32413.1"/>
    </source>
</evidence>
<dbReference type="GO" id="GO:0010181">
    <property type="term" value="F:FMN binding"/>
    <property type="evidence" value="ECO:0007669"/>
    <property type="project" value="InterPro"/>
</dbReference>
<feature type="transmembrane region" description="Helical" evidence="4">
    <location>
        <begin position="1144"/>
        <end position="1161"/>
    </location>
</feature>
<name>A0A074ZY79_OPIVI</name>
<dbReference type="InterPro" id="IPR017927">
    <property type="entry name" value="FAD-bd_FR_type"/>
</dbReference>
<dbReference type="SUPFAM" id="SSF63380">
    <property type="entry name" value="Riboflavin synthase domain-like"/>
    <property type="match status" value="1"/>
</dbReference>